<dbReference type="KEGG" id="atr:18430143"/>
<evidence type="ECO:0000256" key="2">
    <source>
        <dbReference type="SAM" id="MobiDB-lite"/>
    </source>
</evidence>
<evidence type="ECO:0000256" key="1">
    <source>
        <dbReference type="ARBA" id="ARBA00010820"/>
    </source>
</evidence>
<feature type="domain" description="Glabrous enhancer-binding protein-like DBD" evidence="3">
    <location>
        <begin position="99"/>
        <end position="192"/>
    </location>
</feature>
<dbReference type="HOGENOM" id="CLU_809735_0_0_1"/>
<protein>
    <recommendedName>
        <fullName evidence="3">Glabrous enhancer-binding protein-like DBD domain-containing protein</fullName>
    </recommendedName>
</protein>
<feature type="compositionally biased region" description="Basic and acidic residues" evidence="2">
    <location>
        <begin position="224"/>
        <end position="242"/>
    </location>
</feature>
<dbReference type="GO" id="GO:0006355">
    <property type="term" value="P:regulation of DNA-templated transcription"/>
    <property type="evidence" value="ECO:0007669"/>
    <property type="project" value="InterPro"/>
</dbReference>
<evidence type="ECO:0000313" key="5">
    <source>
        <dbReference type="Proteomes" id="UP000017836"/>
    </source>
</evidence>
<feature type="region of interest" description="Disordered" evidence="2">
    <location>
        <begin position="202"/>
        <end position="244"/>
    </location>
</feature>
<dbReference type="PANTHER" id="PTHR31662:SF1">
    <property type="entry name" value="OS01G0249900 PROTEIN"/>
    <property type="match status" value="1"/>
</dbReference>
<dbReference type="Proteomes" id="UP000017836">
    <property type="component" value="Unassembled WGS sequence"/>
</dbReference>
<feature type="compositionally biased region" description="Pro residues" evidence="2">
    <location>
        <begin position="40"/>
        <end position="49"/>
    </location>
</feature>
<dbReference type="Gramene" id="ERN02043">
    <property type="protein sequence ID" value="ERN02043"/>
    <property type="gene ID" value="AMTR_s00045p00124580"/>
</dbReference>
<evidence type="ECO:0000259" key="3">
    <source>
        <dbReference type="Pfam" id="PF04504"/>
    </source>
</evidence>
<dbReference type="InterPro" id="IPR007592">
    <property type="entry name" value="GEBP"/>
</dbReference>
<sequence length="343" mass="38852">MAPPSSDEDRNPSEEDLNPSIKTNPSSPMVSPSCSSYSDSPPPLPPPSMPQNGSEKLMTPEEFSASKRKKRRRKIPETPVDCHDSEPEKKLFDDSRKLFQRLWTDEDEIGLLNGFYEYSQKGTGSFHDLTPFYDQIKSSLQLDFNKNQLVEKLRRLKKKYRNVVNKMGAGKDFSFKSPHDQAAFEISKKIWSGGFRSVNNKNPSNHEAYGVDSKNLESVEEEERSVPDKKKLKRPRTEDQSVRDPNGIQAIVEDTVRCCLSPLFKEMFQCAVNVPIHSPGFGLGFNLPPLNGGGLFDGLNLGAQVDERWRKQQILELEVYSKRIELIQDQIKSTLETLKSAGK</sequence>
<dbReference type="STRING" id="13333.W1P298"/>
<dbReference type="EMBL" id="KI394661">
    <property type="protein sequence ID" value="ERN02043.1"/>
    <property type="molecule type" value="Genomic_DNA"/>
</dbReference>
<dbReference type="OMA" id="LSPMFTR"/>
<dbReference type="eggNOG" id="ENOG502QUAW">
    <property type="taxonomic scope" value="Eukaryota"/>
</dbReference>
<accession>W1P298</accession>
<reference evidence="5" key="1">
    <citation type="journal article" date="2013" name="Science">
        <title>The Amborella genome and the evolution of flowering plants.</title>
        <authorList>
            <consortium name="Amborella Genome Project"/>
        </authorList>
    </citation>
    <scope>NUCLEOTIDE SEQUENCE [LARGE SCALE GENOMIC DNA]</scope>
</reference>
<dbReference type="PANTHER" id="PTHR31662">
    <property type="entry name" value="BNAANNG10740D PROTEIN-RELATED"/>
    <property type="match status" value="1"/>
</dbReference>
<dbReference type="AlphaFoldDB" id="W1P298"/>
<dbReference type="GO" id="GO:0005634">
    <property type="term" value="C:nucleus"/>
    <property type="evidence" value="ECO:0000318"/>
    <property type="project" value="GO_Central"/>
</dbReference>
<gene>
    <name evidence="4" type="ORF">AMTR_s00045p00124580</name>
</gene>
<feature type="region of interest" description="Disordered" evidence="2">
    <location>
        <begin position="1"/>
        <end position="87"/>
    </location>
</feature>
<dbReference type="OrthoDB" id="669440at2759"/>
<proteinExistence type="inferred from homology"/>
<evidence type="ECO:0000313" key="4">
    <source>
        <dbReference type="EMBL" id="ERN02043.1"/>
    </source>
</evidence>
<organism evidence="4 5">
    <name type="scientific">Amborella trichopoda</name>
    <dbReference type="NCBI Taxonomy" id="13333"/>
    <lineage>
        <taxon>Eukaryota</taxon>
        <taxon>Viridiplantae</taxon>
        <taxon>Streptophyta</taxon>
        <taxon>Embryophyta</taxon>
        <taxon>Tracheophyta</taxon>
        <taxon>Spermatophyta</taxon>
        <taxon>Magnoliopsida</taxon>
        <taxon>Amborellales</taxon>
        <taxon>Amborellaceae</taxon>
        <taxon>Amborella</taxon>
    </lineage>
</organism>
<comment type="similarity">
    <text evidence="1">Belongs to the GeBP family.</text>
</comment>
<dbReference type="InterPro" id="IPR053932">
    <property type="entry name" value="GeBP-like_DBD"/>
</dbReference>
<name>W1P298_AMBTC</name>
<dbReference type="Pfam" id="PF04504">
    <property type="entry name" value="GeBP-like_DBD"/>
    <property type="match status" value="1"/>
</dbReference>
<feature type="compositionally biased region" description="Low complexity" evidence="2">
    <location>
        <begin position="25"/>
        <end position="39"/>
    </location>
</feature>
<keyword evidence="5" id="KW-1185">Reference proteome</keyword>